<reference evidence="1" key="1">
    <citation type="journal article" date="2020" name="Microbiol. Resour. Announc.">
        <title>Complete Genome Sequence of Novel Psychrotolerant Legionella Strain TUM19329, Isolated from Antarctic Lake Sediment.</title>
        <authorList>
            <person name="Shimada S."/>
            <person name="Nakai R."/>
            <person name="Aoki K."/>
            <person name="Shimoeda N."/>
            <person name="Ohno G."/>
            <person name="Miyazaki Y."/>
            <person name="Kudoh S."/>
            <person name="Imura S."/>
            <person name="Watanabe K."/>
            <person name="Ishii Y."/>
            <person name="Tateda K."/>
        </authorList>
    </citation>
    <scope>NUCLEOTIDE SEQUENCE [LARGE SCALE GENOMIC DNA]</scope>
    <source>
        <strain evidence="1">TUM19329</strain>
    </source>
</reference>
<proteinExistence type="predicted"/>
<organism evidence="1 2">
    <name type="scientific">Legionella antarctica</name>
    <dbReference type="NCBI Taxonomy" id="2708020"/>
    <lineage>
        <taxon>Bacteria</taxon>
        <taxon>Pseudomonadati</taxon>
        <taxon>Pseudomonadota</taxon>
        <taxon>Gammaproteobacteria</taxon>
        <taxon>Legionellales</taxon>
        <taxon>Legionellaceae</taxon>
        <taxon>Legionella</taxon>
    </lineage>
</organism>
<dbReference type="KEGG" id="lant:TUM19329_23990"/>
<dbReference type="EMBL" id="AP022839">
    <property type="protein sequence ID" value="BCA96038.1"/>
    <property type="molecule type" value="Genomic_DNA"/>
</dbReference>
<accession>A0A6F8T6K3</accession>
<dbReference type="Proteomes" id="UP000502894">
    <property type="component" value="Chromosome"/>
</dbReference>
<sequence length="98" mass="11475">MDRMYLPSLYSSIDRVRKKSMSYIAKKEYFNSTILNIIDVLNRGVYQEDCFSALYQRHTIPPGMNLTFYESSTLVGNFWQNYIQPISLLQAKLHAAKK</sequence>
<gene>
    <name evidence="1" type="ORF">TUM19329_23990</name>
</gene>
<name>A0A6F8T6K3_9GAMM</name>
<evidence type="ECO:0000313" key="1">
    <source>
        <dbReference type="EMBL" id="BCA96038.1"/>
    </source>
</evidence>
<evidence type="ECO:0000313" key="2">
    <source>
        <dbReference type="Proteomes" id="UP000502894"/>
    </source>
</evidence>
<protein>
    <submittedName>
        <fullName evidence="1">Uncharacterized protein</fullName>
    </submittedName>
</protein>
<dbReference type="AlphaFoldDB" id="A0A6F8T6K3"/>
<keyword evidence="2" id="KW-1185">Reference proteome</keyword>
<dbReference type="RefSeq" id="WP_173237473.1">
    <property type="nucleotide sequence ID" value="NZ_AP022839.1"/>
</dbReference>